<organism evidence="8 9">
    <name type="scientific">Fasciolopsis buskii</name>
    <dbReference type="NCBI Taxonomy" id="27845"/>
    <lineage>
        <taxon>Eukaryota</taxon>
        <taxon>Metazoa</taxon>
        <taxon>Spiralia</taxon>
        <taxon>Lophotrochozoa</taxon>
        <taxon>Platyhelminthes</taxon>
        <taxon>Trematoda</taxon>
        <taxon>Digenea</taxon>
        <taxon>Plagiorchiida</taxon>
        <taxon>Echinostomata</taxon>
        <taxon>Echinostomatoidea</taxon>
        <taxon>Fasciolidae</taxon>
        <taxon>Fasciolopsis</taxon>
    </lineage>
</organism>
<comment type="caution">
    <text evidence="8">The sequence shown here is derived from an EMBL/GenBank/DDBJ whole genome shotgun (WGS) entry which is preliminary data.</text>
</comment>
<evidence type="ECO:0000256" key="7">
    <source>
        <dbReference type="SAM" id="Phobius"/>
    </source>
</evidence>
<feature type="transmembrane region" description="Helical" evidence="7">
    <location>
        <begin position="136"/>
        <end position="155"/>
    </location>
</feature>
<proteinExistence type="inferred from homology"/>
<feature type="transmembrane region" description="Helical" evidence="7">
    <location>
        <begin position="50"/>
        <end position="72"/>
    </location>
</feature>
<evidence type="ECO:0000313" key="9">
    <source>
        <dbReference type="Proteomes" id="UP000728185"/>
    </source>
</evidence>
<dbReference type="GO" id="GO:0015165">
    <property type="term" value="F:pyrimidine nucleotide-sugar transmembrane transporter activity"/>
    <property type="evidence" value="ECO:0007669"/>
    <property type="project" value="InterPro"/>
</dbReference>
<sequence>MISSPRILGRSCLIILVFQNLLYTICMRHVRSRDGGKFFPSSMMLISESLKMLTCVLVLHFTDGLWSSVYYLRSNFKDSVKTCVPALIYLIQNRLLVAALECLDAATFQVAYQLKLLTTALFSVLILRRTISSTQWFSLCLLFLGVSFVEPPTLAMPSKTLNPTLGLMYVICAAILSGFASIYFELLLKNSSKSLWLRNLELASISLVIGFVGQTYSEGSLIRQKGFFYAFDWLVWLTVFLHSFGGLIVALVVKYANNMLKGFACSVSIVLSCLYSFIFLGVEPNRSFLIGTFCVLTSVLLYSMYPSAKLSSAQK</sequence>
<dbReference type="Pfam" id="PF04142">
    <property type="entry name" value="Nuc_sug_transp"/>
    <property type="match status" value="1"/>
</dbReference>
<dbReference type="GO" id="GO:0000139">
    <property type="term" value="C:Golgi membrane"/>
    <property type="evidence" value="ECO:0007669"/>
    <property type="project" value="InterPro"/>
</dbReference>
<name>A0A8E0RR78_9TREM</name>
<keyword evidence="9" id="KW-1185">Reference proteome</keyword>
<reference evidence="8" key="1">
    <citation type="submission" date="2019-05" db="EMBL/GenBank/DDBJ databases">
        <title>Annotation for the trematode Fasciolopsis buski.</title>
        <authorList>
            <person name="Choi Y.-J."/>
        </authorList>
    </citation>
    <scope>NUCLEOTIDE SEQUENCE</scope>
    <source>
        <strain evidence="8">HT</strain>
        <tissue evidence="8">Whole worm</tissue>
    </source>
</reference>
<evidence type="ECO:0000256" key="4">
    <source>
        <dbReference type="ARBA" id="ARBA00022692"/>
    </source>
</evidence>
<feature type="transmembrane region" description="Helical" evidence="7">
    <location>
        <begin position="288"/>
        <end position="305"/>
    </location>
</feature>
<keyword evidence="4 7" id="KW-0812">Transmembrane</keyword>
<evidence type="ECO:0000256" key="1">
    <source>
        <dbReference type="ARBA" id="ARBA00004141"/>
    </source>
</evidence>
<dbReference type="PIRSF" id="PIRSF005799">
    <property type="entry name" value="UDP-gal_transpt"/>
    <property type="match status" value="1"/>
</dbReference>
<dbReference type="EMBL" id="LUCM01008315">
    <property type="protein sequence ID" value="KAA0188623.1"/>
    <property type="molecule type" value="Genomic_DNA"/>
</dbReference>
<dbReference type="InterPro" id="IPR007271">
    <property type="entry name" value="Nuc_sug_transpt"/>
</dbReference>
<evidence type="ECO:0000256" key="3">
    <source>
        <dbReference type="ARBA" id="ARBA00022597"/>
    </source>
</evidence>
<feature type="transmembrane region" description="Helical" evidence="7">
    <location>
        <begin position="195"/>
        <end position="213"/>
    </location>
</feature>
<evidence type="ECO:0000256" key="5">
    <source>
        <dbReference type="ARBA" id="ARBA00022989"/>
    </source>
</evidence>
<protein>
    <submittedName>
        <fullName evidence="8">UDP-N-acetylglucosamine transporter</fullName>
    </submittedName>
</protein>
<accession>A0A8E0RR78</accession>
<dbReference type="Proteomes" id="UP000728185">
    <property type="component" value="Unassembled WGS sequence"/>
</dbReference>
<evidence type="ECO:0000256" key="6">
    <source>
        <dbReference type="ARBA" id="ARBA00023136"/>
    </source>
</evidence>
<gene>
    <name evidence="8" type="ORF">FBUS_08029</name>
</gene>
<dbReference type="SUPFAM" id="SSF103481">
    <property type="entry name" value="Multidrug resistance efflux transporter EmrE"/>
    <property type="match status" value="1"/>
</dbReference>
<evidence type="ECO:0000256" key="2">
    <source>
        <dbReference type="ARBA" id="ARBA00009976"/>
    </source>
</evidence>
<dbReference type="InterPro" id="IPR037185">
    <property type="entry name" value="EmrE-like"/>
</dbReference>
<feature type="transmembrane region" description="Helical" evidence="7">
    <location>
        <begin position="233"/>
        <end position="253"/>
    </location>
</feature>
<feature type="transmembrane region" description="Helical" evidence="7">
    <location>
        <begin position="167"/>
        <end position="188"/>
    </location>
</feature>
<dbReference type="NCBIfam" id="TIGR00803">
    <property type="entry name" value="nst"/>
    <property type="match status" value="1"/>
</dbReference>
<keyword evidence="6 7" id="KW-0472">Membrane</keyword>
<comment type="subcellular location">
    <subcellularLocation>
        <location evidence="1">Membrane</location>
        <topology evidence="1">Multi-pass membrane protein</topology>
    </subcellularLocation>
</comment>
<feature type="transmembrane region" description="Helical" evidence="7">
    <location>
        <begin position="260"/>
        <end position="282"/>
    </location>
</feature>
<keyword evidence="3" id="KW-0813">Transport</keyword>
<evidence type="ECO:0000313" key="8">
    <source>
        <dbReference type="EMBL" id="KAA0188623.1"/>
    </source>
</evidence>
<keyword evidence="3" id="KW-0762">Sugar transport</keyword>
<keyword evidence="5 7" id="KW-1133">Transmembrane helix</keyword>
<comment type="similarity">
    <text evidence="2">Belongs to the nucleotide-sugar transporter family. SLC35A subfamily.</text>
</comment>
<dbReference type="PANTHER" id="PTHR10231">
    <property type="entry name" value="NUCLEOTIDE-SUGAR TRANSMEMBRANE TRANSPORTER"/>
    <property type="match status" value="1"/>
</dbReference>
<dbReference type="OrthoDB" id="408493at2759"/>
<feature type="transmembrane region" description="Helical" evidence="7">
    <location>
        <begin position="12"/>
        <end position="30"/>
    </location>
</feature>
<dbReference type="AlphaFoldDB" id="A0A8E0RR78"/>